<keyword evidence="5" id="KW-0862">Zinc</keyword>
<evidence type="ECO:0000313" key="8">
    <source>
        <dbReference type="Proteomes" id="UP001341840"/>
    </source>
</evidence>
<comment type="subcellular location">
    <subcellularLocation>
        <location evidence="1">Cytoplasm</location>
    </subcellularLocation>
</comment>
<sequence length="90" mass="9855">MKKYYIKSNQPGSSTMKVYVTYGECQKNHAEWLGGYALDGCQAFMPSGEEGTPAALTCAACNCLRSFHKLEVHTEIEQNHGSPPQEGARA</sequence>
<dbReference type="PROSITE" id="PS51523">
    <property type="entry name" value="ZF_HD_DIMER"/>
    <property type="match status" value="1"/>
</dbReference>
<evidence type="ECO:0000256" key="3">
    <source>
        <dbReference type="ARBA" id="ARBA00022723"/>
    </source>
</evidence>
<dbReference type="Proteomes" id="UP001341840">
    <property type="component" value="Unassembled WGS sequence"/>
</dbReference>
<evidence type="ECO:0000256" key="4">
    <source>
        <dbReference type="ARBA" id="ARBA00022771"/>
    </source>
</evidence>
<evidence type="ECO:0000259" key="6">
    <source>
        <dbReference type="PROSITE" id="PS51523"/>
    </source>
</evidence>
<keyword evidence="3" id="KW-0479">Metal-binding</keyword>
<keyword evidence="2" id="KW-0963">Cytoplasm</keyword>
<reference evidence="7 8" key="1">
    <citation type="journal article" date="2023" name="Plants (Basel)">
        <title>Bridging the Gap: Combining Genomics and Transcriptomics Approaches to Understand Stylosanthes scabra, an Orphan Legume from the Brazilian Caatinga.</title>
        <authorList>
            <person name="Ferreira-Neto J.R.C."/>
            <person name="da Silva M.D."/>
            <person name="Binneck E."/>
            <person name="de Melo N.F."/>
            <person name="da Silva R.H."/>
            <person name="de Melo A.L.T.M."/>
            <person name="Pandolfi V."/>
            <person name="Bustamante F.O."/>
            <person name="Brasileiro-Vidal A.C."/>
            <person name="Benko-Iseppon A.M."/>
        </authorList>
    </citation>
    <scope>NUCLEOTIDE SEQUENCE [LARGE SCALE GENOMIC DNA]</scope>
    <source>
        <tissue evidence="7">Leaves</tissue>
    </source>
</reference>
<protein>
    <recommendedName>
        <fullName evidence="6">ZF-HD dimerization-type domain-containing protein</fullName>
    </recommendedName>
</protein>
<evidence type="ECO:0000313" key="7">
    <source>
        <dbReference type="EMBL" id="MED6119185.1"/>
    </source>
</evidence>
<feature type="domain" description="ZF-HD dimerization-type" evidence="6">
    <location>
        <begin position="22"/>
        <end position="71"/>
    </location>
</feature>
<dbReference type="PANTHER" id="PTHR31948:SF162">
    <property type="entry name" value="MINI ZINC FINGER PROTEIN 2"/>
    <property type="match status" value="1"/>
</dbReference>
<accession>A0ABU6R455</accession>
<dbReference type="EMBL" id="JASCZI010030230">
    <property type="protein sequence ID" value="MED6119185.1"/>
    <property type="molecule type" value="Genomic_DNA"/>
</dbReference>
<dbReference type="Pfam" id="PF04770">
    <property type="entry name" value="ZF-HD_dimer"/>
    <property type="match status" value="1"/>
</dbReference>
<dbReference type="InterPro" id="IPR006456">
    <property type="entry name" value="ZF_HD_homeobox_Cys/His_dimer"/>
</dbReference>
<keyword evidence="4" id="KW-0863">Zinc-finger</keyword>
<keyword evidence="8" id="KW-1185">Reference proteome</keyword>
<gene>
    <name evidence="7" type="ORF">PIB30_117428</name>
</gene>
<dbReference type="PANTHER" id="PTHR31948">
    <property type="entry name" value="ZINC-FINGER HOMEODOMAIN PROTEIN 2"/>
    <property type="match status" value="1"/>
</dbReference>
<comment type="caution">
    <text evidence="7">The sequence shown here is derived from an EMBL/GenBank/DDBJ whole genome shotgun (WGS) entry which is preliminary data.</text>
</comment>
<name>A0ABU6R455_9FABA</name>
<dbReference type="NCBIfam" id="TIGR01566">
    <property type="entry name" value="ZF_HD_prot_N"/>
    <property type="match status" value="1"/>
</dbReference>
<evidence type="ECO:0000256" key="1">
    <source>
        <dbReference type="ARBA" id="ARBA00004496"/>
    </source>
</evidence>
<evidence type="ECO:0000256" key="5">
    <source>
        <dbReference type="ARBA" id="ARBA00022833"/>
    </source>
</evidence>
<proteinExistence type="predicted"/>
<organism evidence="7 8">
    <name type="scientific">Stylosanthes scabra</name>
    <dbReference type="NCBI Taxonomy" id="79078"/>
    <lineage>
        <taxon>Eukaryota</taxon>
        <taxon>Viridiplantae</taxon>
        <taxon>Streptophyta</taxon>
        <taxon>Embryophyta</taxon>
        <taxon>Tracheophyta</taxon>
        <taxon>Spermatophyta</taxon>
        <taxon>Magnoliopsida</taxon>
        <taxon>eudicotyledons</taxon>
        <taxon>Gunneridae</taxon>
        <taxon>Pentapetalae</taxon>
        <taxon>rosids</taxon>
        <taxon>fabids</taxon>
        <taxon>Fabales</taxon>
        <taxon>Fabaceae</taxon>
        <taxon>Papilionoideae</taxon>
        <taxon>50 kb inversion clade</taxon>
        <taxon>dalbergioids sensu lato</taxon>
        <taxon>Dalbergieae</taxon>
        <taxon>Pterocarpus clade</taxon>
        <taxon>Stylosanthes</taxon>
    </lineage>
</organism>
<evidence type="ECO:0000256" key="2">
    <source>
        <dbReference type="ARBA" id="ARBA00022490"/>
    </source>
</evidence>